<feature type="region of interest" description="Disordered" evidence="1">
    <location>
        <begin position="314"/>
        <end position="343"/>
    </location>
</feature>
<name>A0AAN6UGN5_9PEZI</name>
<comment type="caution">
    <text evidence="2">The sequence shown here is derived from an EMBL/GenBank/DDBJ whole genome shotgun (WGS) entry which is preliminary data.</text>
</comment>
<protein>
    <recommendedName>
        <fullName evidence="4">Protein kinase domain-containing protein</fullName>
    </recommendedName>
</protein>
<evidence type="ECO:0000313" key="2">
    <source>
        <dbReference type="EMBL" id="KAK4132693.1"/>
    </source>
</evidence>
<sequence length="343" mass="37357">MSSTPATRFPFISQAPKIGDPPKSDWAAFEQPQLRRFPDPDGLKLRRFLGRGTQGFVFKAKIGEGREFTVKFDQRPARVMGKYQVIWPFERECVNGAILDLASARLRRAKLETAPPVCLLLNPKTKEDAIDNLKAFSDEGLVDADHPPPRASLQPFSPDPDLKDCLGWAELDGDYVRAAGKRAGYGIVETNATFLCIVYGFVEGRSLDARRILNNSAFFHTLGFHLEPFNPGNWWGRGVLVDYGDIVPPLGCFGFNERAYPMQCAWAERKVLEMERLGFLSGARGGPPTAFYGRPAARQRNTGRAAGGAALCNVRGGDGGVEGPGTETPPDGGIRSGTGPEGG</sequence>
<feature type="region of interest" description="Disordered" evidence="1">
    <location>
        <begin position="1"/>
        <end position="24"/>
    </location>
</feature>
<dbReference type="AlphaFoldDB" id="A0AAN6UGN5"/>
<feature type="compositionally biased region" description="Low complexity" evidence="1">
    <location>
        <begin position="324"/>
        <end position="333"/>
    </location>
</feature>
<organism evidence="2 3">
    <name type="scientific">Trichocladium antarcticum</name>
    <dbReference type="NCBI Taxonomy" id="1450529"/>
    <lineage>
        <taxon>Eukaryota</taxon>
        <taxon>Fungi</taxon>
        <taxon>Dikarya</taxon>
        <taxon>Ascomycota</taxon>
        <taxon>Pezizomycotina</taxon>
        <taxon>Sordariomycetes</taxon>
        <taxon>Sordariomycetidae</taxon>
        <taxon>Sordariales</taxon>
        <taxon>Chaetomiaceae</taxon>
        <taxon>Trichocladium</taxon>
    </lineage>
</organism>
<proteinExistence type="predicted"/>
<reference evidence="2" key="2">
    <citation type="submission" date="2023-05" db="EMBL/GenBank/DDBJ databases">
        <authorList>
            <consortium name="Lawrence Berkeley National Laboratory"/>
            <person name="Steindorff A."/>
            <person name="Hensen N."/>
            <person name="Bonometti L."/>
            <person name="Westerberg I."/>
            <person name="Brannstrom I.O."/>
            <person name="Guillou S."/>
            <person name="Cros-Aarteil S."/>
            <person name="Calhoun S."/>
            <person name="Haridas S."/>
            <person name="Kuo A."/>
            <person name="Mondo S."/>
            <person name="Pangilinan J."/>
            <person name="Riley R."/>
            <person name="Labutti K."/>
            <person name="Andreopoulos B."/>
            <person name="Lipzen A."/>
            <person name="Chen C."/>
            <person name="Yanf M."/>
            <person name="Daum C."/>
            <person name="Ng V."/>
            <person name="Clum A."/>
            <person name="Ohm R."/>
            <person name="Martin F."/>
            <person name="Silar P."/>
            <person name="Natvig D."/>
            <person name="Lalanne C."/>
            <person name="Gautier V."/>
            <person name="Ament-Velasquez S.L."/>
            <person name="Kruys A."/>
            <person name="Hutchinson M.I."/>
            <person name="Powell A.J."/>
            <person name="Barry K."/>
            <person name="Miller A.N."/>
            <person name="Grigoriev I.V."/>
            <person name="Debuchy R."/>
            <person name="Gladieux P."/>
            <person name="Thoren M.H."/>
            <person name="Johannesson H."/>
        </authorList>
    </citation>
    <scope>NUCLEOTIDE SEQUENCE</scope>
    <source>
        <strain evidence="2">CBS 123565</strain>
    </source>
</reference>
<accession>A0AAN6UGN5</accession>
<evidence type="ECO:0000256" key="1">
    <source>
        <dbReference type="SAM" id="MobiDB-lite"/>
    </source>
</evidence>
<feature type="compositionally biased region" description="Gly residues" evidence="1">
    <location>
        <begin position="334"/>
        <end position="343"/>
    </location>
</feature>
<evidence type="ECO:0008006" key="4">
    <source>
        <dbReference type="Google" id="ProtNLM"/>
    </source>
</evidence>
<keyword evidence="3" id="KW-1185">Reference proteome</keyword>
<evidence type="ECO:0000313" key="3">
    <source>
        <dbReference type="Proteomes" id="UP001304895"/>
    </source>
</evidence>
<dbReference type="Proteomes" id="UP001304895">
    <property type="component" value="Unassembled WGS sequence"/>
</dbReference>
<dbReference type="EMBL" id="MU853416">
    <property type="protein sequence ID" value="KAK4132693.1"/>
    <property type="molecule type" value="Genomic_DNA"/>
</dbReference>
<reference evidence="2" key="1">
    <citation type="journal article" date="2023" name="Mol. Phylogenet. Evol.">
        <title>Genome-scale phylogeny and comparative genomics of the fungal order Sordariales.</title>
        <authorList>
            <person name="Hensen N."/>
            <person name="Bonometti L."/>
            <person name="Westerberg I."/>
            <person name="Brannstrom I.O."/>
            <person name="Guillou S."/>
            <person name="Cros-Aarteil S."/>
            <person name="Calhoun S."/>
            <person name="Haridas S."/>
            <person name="Kuo A."/>
            <person name="Mondo S."/>
            <person name="Pangilinan J."/>
            <person name="Riley R."/>
            <person name="LaButti K."/>
            <person name="Andreopoulos B."/>
            <person name="Lipzen A."/>
            <person name="Chen C."/>
            <person name="Yan M."/>
            <person name="Daum C."/>
            <person name="Ng V."/>
            <person name="Clum A."/>
            <person name="Steindorff A."/>
            <person name="Ohm R.A."/>
            <person name="Martin F."/>
            <person name="Silar P."/>
            <person name="Natvig D.O."/>
            <person name="Lalanne C."/>
            <person name="Gautier V."/>
            <person name="Ament-Velasquez S.L."/>
            <person name="Kruys A."/>
            <person name="Hutchinson M.I."/>
            <person name="Powell A.J."/>
            <person name="Barry K."/>
            <person name="Miller A.N."/>
            <person name="Grigoriev I.V."/>
            <person name="Debuchy R."/>
            <person name="Gladieux P."/>
            <person name="Hiltunen Thoren M."/>
            <person name="Johannesson H."/>
        </authorList>
    </citation>
    <scope>NUCLEOTIDE SEQUENCE</scope>
    <source>
        <strain evidence="2">CBS 123565</strain>
    </source>
</reference>
<gene>
    <name evidence="2" type="ORF">BT67DRAFT_443589</name>
</gene>